<dbReference type="InterPro" id="IPR013783">
    <property type="entry name" value="Ig-like_fold"/>
</dbReference>
<dbReference type="Gene3D" id="2.60.40.10">
    <property type="entry name" value="Immunoglobulins"/>
    <property type="match status" value="1"/>
</dbReference>
<dbReference type="CDD" id="cd05992">
    <property type="entry name" value="PB1"/>
    <property type="match status" value="1"/>
</dbReference>
<gene>
    <name evidence="7" type="ORF">ECRASSUSDP1_LOCUS5862</name>
</gene>
<keyword evidence="8" id="KW-1185">Reference proteome</keyword>
<dbReference type="InterPro" id="IPR000270">
    <property type="entry name" value="PB1_dom"/>
</dbReference>
<dbReference type="Gene3D" id="3.10.20.90">
    <property type="entry name" value="Phosphatidylinositol 3-kinase Catalytic Subunit, Chain A, domain 1"/>
    <property type="match status" value="1"/>
</dbReference>
<comment type="caution">
    <text evidence="7">The sequence shown here is derived from an EMBL/GenBank/DDBJ whole genome shotgun (WGS) entry which is preliminary data.</text>
</comment>
<name>A0AAD1U9I9_EUPCR</name>
<dbReference type="InterPro" id="IPR052260">
    <property type="entry name" value="Autophagy_Rcpt_SigReg"/>
</dbReference>
<reference evidence="7" key="1">
    <citation type="submission" date="2023-07" db="EMBL/GenBank/DDBJ databases">
        <authorList>
            <consortium name="AG Swart"/>
            <person name="Singh M."/>
            <person name="Singh A."/>
            <person name="Seah K."/>
            <person name="Emmerich C."/>
        </authorList>
    </citation>
    <scope>NUCLEOTIDE SEQUENCE</scope>
    <source>
        <strain evidence="7">DP1</strain>
    </source>
</reference>
<evidence type="ECO:0000313" key="7">
    <source>
        <dbReference type="EMBL" id="CAI2364518.1"/>
    </source>
</evidence>
<organism evidence="7 8">
    <name type="scientific">Euplotes crassus</name>
    <dbReference type="NCBI Taxonomy" id="5936"/>
    <lineage>
        <taxon>Eukaryota</taxon>
        <taxon>Sar</taxon>
        <taxon>Alveolata</taxon>
        <taxon>Ciliophora</taxon>
        <taxon>Intramacronucleata</taxon>
        <taxon>Spirotrichea</taxon>
        <taxon>Hypotrichia</taxon>
        <taxon>Euplotida</taxon>
        <taxon>Euplotidae</taxon>
        <taxon>Moneuplotes</taxon>
    </lineage>
</organism>
<dbReference type="PROSITE" id="PS50135">
    <property type="entry name" value="ZF_ZZ_2"/>
    <property type="match status" value="1"/>
</dbReference>
<dbReference type="InterPro" id="IPR043145">
    <property type="entry name" value="Znf_ZZ_sf"/>
</dbReference>
<protein>
    <recommendedName>
        <fullName evidence="9">ZZ-type domain-containing protein</fullName>
    </recommendedName>
</protein>
<feature type="domain" description="ZZ-type" evidence="5">
    <location>
        <begin position="199"/>
        <end position="259"/>
    </location>
</feature>
<dbReference type="Gene3D" id="3.30.60.90">
    <property type="match status" value="1"/>
</dbReference>
<proteinExistence type="predicted"/>
<keyword evidence="2 4" id="KW-0863">Zinc-finger</keyword>
<dbReference type="PROSITE" id="PS51745">
    <property type="entry name" value="PB1"/>
    <property type="match status" value="1"/>
</dbReference>
<evidence type="ECO:0000313" key="8">
    <source>
        <dbReference type="Proteomes" id="UP001295684"/>
    </source>
</evidence>
<sequence>MSKTSREPIKVKLSFNGETRKISSAHSFNELHDTICQMFGLQPDSFSIKYKDDEDLITIDGQDSFLIAIEDFDSSGSACVKFYIFEDNTGVEYSVINQSEVHEATKPIPDTSVVGFNKTPRKPSEVMPAAIDEFSNEWNIAVKQAKTNSKEKECHNIQKNPVEWSQAFIKPCKIYQIEENKSDQKAESQRFTEEPKPLHLDFSCDGCGACPIVGARFRSIVLDNYDLCEKCSKFLHLDIPMIKFNSHDHFLEYMADLNSLYMDQSVINQLEEQKAKSDEPTIIKKDISDIPRICQVESISDYDAMIVDSMPRTNYTIDYRQDSICITFTVKNTGITEWPSAFMIHLLECDDYEVSTQDFKELVTFNPTIDRKVKPSEQIKIDATLKTPKNGTYKYKFCMHTMNYKTFGTPFEFILNVKGCSEFAKPLPKSSVFRPRIQNMFPRYFRKPIKNSWWQKKKKGFNQNCNYFDY</sequence>
<evidence type="ECO:0000259" key="6">
    <source>
        <dbReference type="PROSITE" id="PS51745"/>
    </source>
</evidence>
<dbReference type="GO" id="GO:0008270">
    <property type="term" value="F:zinc ion binding"/>
    <property type="evidence" value="ECO:0007669"/>
    <property type="project" value="UniProtKB-KW"/>
</dbReference>
<dbReference type="AlphaFoldDB" id="A0AAD1U9I9"/>
<accession>A0AAD1U9I9</accession>
<evidence type="ECO:0000256" key="3">
    <source>
        <dbReference type="ARBA" id="ARBA00022833"/>
    </source>
</evidence>
<dbReference type="InterPro" id="IPR000433">
    <property type="entry name" value="Znf_ZZ"/>
</dbReference>
<feature type="domain" description="PB1" evidence="6">
    <location>
        <begin position="8"/>
        <end position="87"/>
    </location>
</feature>
<dbReference type="SMART" id="SM00666">
    <property type="entry name" value="PB1"/>
    <property type="match status" value="1"/>
</dbReference>
<dbReference type="SMART" id="SM00291">
    <property type="entry name" value="ZnF_ZZ"/>
    <property type="match status" value="1"/>
</dbReference>
<dbReference type="Pfam" id="PF00569">
    <property type="entry name" value="ZZ"/>
    <property type="match status" value="1"/>
</dbReference>
<dbReference type="Pfam" id="PF16158">
    <property type="entry name" value="N_BRCA1_IG"/>
    <property type="match status" value="1"/>
</dbReference>
<dbReference type="EMBL" id="CAMPGE010005672">
    <property type="protein sequence ID" value="CAI2364518.1"/>
    <property type="molecule type" value="Genomic_DNA"/>
</dbReference>
<evidence type="ECO:0000256" key="2">
    <source>
        <dbReference type="ARBA" id="ARBA00022771"/>
    </source>
</evidence>
<dbReference type="InterPro" id="IPR053793">
    <property type="entry name" value="PB1-like"/>
</dbReference>
<dbReference type="SUPFAM" id="SSF57850">
    <property type="entry name" value="RING/U-box"/>
    <property type="match status" value="1"/>
</dbReference>
<keyword evidence="3" id="KW-0862">Zinc</keyword>
<dbReference type="InterPro" id="IPR032350">
    <property type="entry name" value="Nbr1_FW"/>
</dbReference>
<dbReference type="Proteomes" id="UP001295684">
    <property type="component" value="Unassembled WGS sequence"/>
</dbReference>
<keyword evidence="1" id="KW-0479">Metal-binding</keyword>
<evidence type="ECO:0000256" key="1">
    <source>
        <dbReference type="ARBA" id="ARBA00022723"/>
    </source>
</evidence>
<dbReference type="PANTHER" id="PTHR15090">
    <property type="entry name" value="SEQUESTOSOME 1-RELATED"/>
    <property type="match status" value="1"/>
</dbReference>
<evidence type="ECO:0000259" key="5">
    <source>
        <dbReference type="PROSITE" id="PS50135"/>
    </source>
</evidence>
<evidence type="ECO:0000256" key="4">
    <source>
        <dbReference type="PROSITE-ProRule" id="PRU00228"/>
    </source>
</evidence>
<dbReference type="Pfam" id="PF00564">
    <property type="entry name" value="PB1"/>
    <property type="match status" value="1"/>
</dbReference>
<evidence type="ECO:0008006" key="9">
    <source>
        <dbReference type="Google" id="ProtNLM"/>
    </source>
</evidence>
<dbReference type="SUPFAM" id="SSF54277">
    <property type="entry name" value="CAD &amp; PB1 domains"/>
    <property type="match status" value="1"/>
</dbReference>